<keyword evidence="3" id="KW-0067">ATP-binding</keyword>
<evidence type="ECO:0000259" key="4">
    <source>
        <dbReference type="PROSITE" id="PS50893"/>
    </source>
</evidence>
<dbReference type="PROSITE" id="PS50893">
    <property type="entry name" value="ABC_TRANSPORTER_2"/>
    <property type="match status" value="1"/>
</dbReference>
<dbReference type="FunFam" id="3.40.50.300:FF:000032">
    <property type="entry name" value="Export ABC transporter ATP-binding protein"/>
    <property type="match status" value="1"/>
</dbReference>
<dbReference type="CDD" id="cd03255">
    <property type="entry name" value="ABC_MJ0796_LolCDE_FtsE"/>
    <property type="match status" value="1"/>
</dbReference>
<dbReference type="PROSITE" id="PS00211">
    <property type="entry name" value="ABC_TRANSPORTER_1"/>
    <property type="match status" value="1"/>
</dbReference>
<evidence type="ECO:0000313" key="5">
    <source>
        <dbReference type="EMBL" id="SPF68503.1"/>
    </source>
</evidence>
<evidence type="ECO:0000313" key="6">
    <source>
        <dbReference type="Proteomes" id="UP000265962"/>
    </source>
</evidence>
<reference evidence="6" key="1">
    <citation type="submission" date="2018-02" db="EMBL/GenBank/DDBJ databases">
        <authorList>
            <person name="Hornung B."/>
        </authorList>
    </citation>
    <scope>NUCLEOTIDE SEQUENCE [LARGE SCALE GENOMIC DNA]</scope>
</reference>
<dbReference type="Gene3D" id="3.40.50.300">
    <property type="entry name" value="P-loop containing nucleotide triphosphate hydrolases"/>
    <property type="match status" value="1"/>
</dbReference>
<dbReference type="GO" id="GO:0016887">
    <property type="term" value="F:ATP hydrolysis activity"/>
    <property type="evidence" value="ECO:0007669"/>
    <property type="project" value="InterPro"/>
</dbReference>
<evidence type="ECO:0000256" key="2">
    <source>
        <dbReference type="ARBA" id="ARBA00022741"/>
    </source>
</evidence>
<dbReference type="SMART" id="SM00382">
    <property type="entry name" value="AAA"/>
    <property type="match status" value="1"/>
</dbReference>
<dbReference type="SUPFAM" id="SSF52540">
    <property type="entry name" value="P-loop containing nucleoside triphosphate hydrolases"/>
    <property type="match status" value="1"/>
</dbReference>
<evidence type="ECO:0000256" key="1">
    <source>
        <dbReference type="ARBA" id="ARBA00022448"/>
    </source>
</evidence>
<keyword evidence="5" id="KW-0378">Hydrolase</keyword>
<dbReference type="GO" id="GO:0005886">
    <property type="term" value="C:plasma membrane"/>
    <property type="evidence" value="ECO:0007669"/>
    <property type="project" value="TreeGrafter"/>
</dbReference>
<dbReference type="InterPro" id="IPR017911">
    <property type="entry name" value="MacB-like_ATP-bd"/>
</dbReference>
<dbReference type="InterPro" id="IPR003593">
    <property type="entry name" value="AAA+_ATPase"/>
</dbReference>
<dbReference type="GO" id="GO:0005524">
    <property type="term" value="F:ATP binding"/>
    <property type="evidence" value="ECO:0007669"/>
    <property type="project" value="UniProtKB-KW"/>
</dbReference>
<dbReference type="EMBL" id="OMOH01000005">
    <property type="protein sequence ID" value="SPF68503.1"/>
    <property type="molecule type" value="Genomic_DNA"/>
</dbReference>
<dbReference type="EC" id="3.6.1.3" evidence="5"/>
<keyword evidence="2" id="KW-0547">Nucleotide-binding</keyword>
<dbReference type="Pfam" id="PF00005">
    <property type="entry name" value="ABC_tran"/>
    <property type="match status" value="1"/>
</dbReference>
<dbReference type="Proteomes" id="UP000265962">
    <property type="component" value="Unassembled WGS sequence"/>
</dbReference>
<name>A0A375I105_9ACTN</name>
<protein>
    <submittedName>
        <fullName evidence="5">Adenosinetriphosphatase</fullName>
        <ecNumber evidence="5">3.6.1.3</ecNumber>
    </submittedName>
</protein>
<dbReference type="InterPro" id="IPR017871">
    <property type="entry name" value="ABC_transporter-like_CS"/>
</dbReference>
<dbReference type="GO" id="GO:0098796">
    <property type="term" value="C:membrane protein complex"/>
    <property type="evidence" value="ECO:0007669"/>
    <property type="project" value="UniProtKB-ARBA"/>
</dbReference>
<dbReference type="AlphaFoldDB" id="A0A375I105"/>
<dbReference type="InterPro" id="IPR015854">
    <property type="entry name" value="ABC_transpr_LolD-like"/>
</dbReference>
<proteinExistence type="predicted"/>
<dbReference type="OrthoDB" id="3176024at2"/>
<dbReference type="InterPro" id="IPR027417">
    <property type="entry name" value="P-loop_NTPase"/>
</dbReference>
<dbReference type="GO" id="GO:0022857">
    <property type="term" value="F:transmembrane transporter activity"/>
    <property type="evidence" value="ECO:0007669"/>
    <property type="project" value="TreeGrafter"/>
</dbReference>
<gene>
    <name evidence="5" type="ORF">PROPJV5_1483</name>
</gene>
<evidence type="ECO:0000256" key="3">
    <source>
        <dbReference type="ARBA" id="ARBA00022840"/>
    </source>
</evidence>
<keyword evidence="1" id="KW-0813">Transport</keyword>
<organism evidence="5 6">
    <name type="scientific">Propionibacterium ruminifibrarum</name>
    <dbReference type="NCBI Taxonomy" id="1962131"/>
    <lineage>
        <taxon>Bacteria</taxon>
        <taxon>Bacillati</taxon>
        <taxon>Actinomycetota</taxon>
        <taxon>Actinomycetes</taxon>
        <taxon>Propionibacteriales</taxon>
        <taxon>Propionibacteriaceae</taxon>
        <taxon>Propionibacterium</taxon>
    </lineage>
</organism>
<feature type="domain" description="ABC transporter" evidence="4">
    <location>
        <begin position="9"/>
        <end position="241"/>
    </location>
</feature>
<keyword evidence="6" id="KW-1185">Reference proteome</keyword>
<accession>A0A375I105</accession>
<dbReference type="RefSeq" id="WP_119715662.1">
    <property type="nucleotide sequence ID" value="NZ_OMOH01000005.1"/>
</dbReference>
<dbReference type="PANTHER" id="PTHR24220:SF86">
    <property type="entry name" value="ABC TRANSPORTER ABCH.1"/>
    <property type="match status" value="1"/>
</dbReference>
<dbReference type="PANTHER" id="PTHR24220">
    <property type="entry name" value="IMPORT ATP-BINDING PROTEIN"/>
    <property type="match status" value="1"/>
</dbReference>
<sequence length="241" mass="26099">MGEPARAVVETRDLSKVYQVGSQPVVALNRVSLSIPAGTFAAVVGTSGSGKSTLLNMIGGLEKPTAGEVWVAGHPLHEFSEEELVSFRREQVGFVFQSFNLIPTMTAVENVAWPLAFQGVAKAERLARAAASLRTVGLGKHLDHKPTQMSGGQQQRVGIARALVVNPRIVFADEPTGNLDSHTAERTLELFRRFIERYHQTWVMVTHDQHLASFADMIIRIGDGCVTDIDRSGPATGQEGA</sequence>
<dbReference type="InterPro" id="IPR003439">
    <property type="entry name" value="ABC_transporter-like_ATP-bd"/>
</dbReference>